<keyword evidence="5" id="KW-1185">Reference proteome</keyword>
<evidence type="ECO:0000313" key="4">
    <source>
        <dbReference type="EMBL" id="UZW74671.1"/>
    </source>
</evidence>
<evidence type="ECO:0000259" key="3">
    <source>
        <dbReference type="Pfam" id="PF13505"/>
    </source>
</evidence>
<evidence type="ECO:0000313" key="5">
    <source>
        <dbReference type="Proteomes" id="UP001164472"/>
    </source>
</evidence>
<sequence>MNKRILNGSILNCTFALTALISSANSFAEEVNTSIIEFSPNVGYYQFDGGREIDDAPFIGMGLGLFFSRSFAAILNYSRFDTELADGSSAGDIDIQKYHIDALYFFNTEQKWRPYASLGYGQIDFKDSIQQEANETNLSVGLGLSFQMTPKWSIRGDARNFHSFDESVNDQTFMLTLGYRVGEGER</sequence>
<dbReference type="SUPFAM" id="SSF56925">
    <property type="entry name" value="OMPA-like"/>
    <property type="match status" value="1"/>
</dbReference>
<proteinExistence type="predicted"/>
<dbReference type="AlphaFoldDB" id="A0A9E8HKU1"/>
<dbReference type="InterPro" id="IPR011250">
    <property type="entry name" value="OMP/PagP_B-barrel"/>
</dbReference>
<dbReference type="Pfam" id="PF13505">
    <property type="entry name" value="OMP_b-brl"/>
    <property type="match status" value="1"/>
</dbReference>
<feature type="signal peptide" evidence="2">
    <location>
        <begin position="1"/>
        <end position="28"/>
    </location>
</feature>
<accession>A0A9E8HKU1</accession>
<dbReference type="InterPro" id="IPR027385">
    <property type="entry name" value="Beta-barrel_OMP"/>
</dbReference>
<feature type="chain" id="PRO_5039635591" evidence="2">
    <location>
        <begin position="29"/>
        <end position="186"/>
    </location>
</feature>
<gene>
    <name evidence="4" type="ORF">NNL22_16875</name>
</gene>
<reference evidence="4" key="1">
    <citation type="submission" date="2022-07" db="EMBL/GenBank/DDBJ databases">
        <title>Alkalimarinus sp. nov., isolated from gut of a Alitta virens.</title>
        <authorList>
            <person name="Yang A.I."/>
            <person name="Shin N.-R."/>
        </authorList>
    </citation>
    <scope>NUCLEOTIDE SEQUENCE</scope>
    <source>
        <strain evidence="4">FA028</strain>
    </source>
</reference>
<dbReference type="Gene3D" id="2.40.160.20">
    <property type="match status" value="1"/>
</dbReference>
<name>A0A9E8HKU1_9ALTE</name>
<dbReference type="RefSeq" id="WP_251810098.1">
    <property type="nucleotide sequence ID" value="NZ_CP101527.1"/>
</dbReference>
<keyword evidence="1 2" id="KW-0732">Signal</keyword>
<protein>
    <submittedName>
        <fullName evidence="4">Porin family protein</fullName>
    </submittedName>
</protein>
<dbReference type="EMBL" id="CP101527">
    <property type="protein sequence ID" value="UZW74671.1"/>
    <property type="molecule type" value="Genomic_DNA"/>
</dbReference>
<evidence type="ECO:0000256" key="1">
    <source>
        <dbReference type="ARBA" id="ARBA00022729"/>
    </source>
</evidence>
<organism evidence="4 5">
    <name type="scientific">Alkalimarinus sediminis</name>
    <dbReference type="NCBI Taxonomy" id="1632866"/>
    <lineage>
        <taxon>Bacteria</taxon>
        <taxon>Pseudomonadati</taxon>
        <taxon>Pseudomonadota</taxon>
        <taxon>Gammaproteobacteria</taxon>
        <taxon>Alteromonadales</taxon>
        <taxon>Alteromonadaceae</taxon>
        <taxon>Alkalimarinus</taxon>
    </lineage>
</organism>
<evidence type="ECO:0000256" key="2">
    <source>
        <dbReference type="SAM" id="SignalP"/>
    </source>
</evidence>
<dbReference type="Proteomes" id="UP001164472">
    <property type="component" value="Chromosome"/>
</dbReference>
<dbReference type="KEGG" id="asem:NNL22_16875"/>
<feature type="domain" description="Outer membrane protein beta-barrel" evidence="3">
    <location>
        <begin position="15"/>
        <end position="180"/>
    </location>
</feature>